<feature type="compositionally biased region" description="Polar residues" evidence="2">
    <location>
        <begin position="193"/>
        <end position="209"/>
    </location>
</feature>
<organism evidence="4 5">
    <name type="scientific">Heliocybe sulcata</name>
    <dbReference type="NCBI Taxonomy" id="5364"/>
    <lineage>
        <taxon>Eukaryota</taxon>
        <taxon>Fungi</taxon>
        <taxon>Dikarya</taxon>
        <taxon>Basidiomycota</taxon>
        <taxon>Agaricomycotina</taxon>
        <taxon>Agaricomycetes</taxon>
        <taxon>Gloeophyllales</taxon>
        <taxon>Gloeophyllaceae</taxon>
        <taxon>Heliocybe</taxon>
    </lineage>
</organism>
<proteinExistence type="predicted"/>
<name>A0A5C3MM67_9AGAM</name>
<dbReference type="InterPro" id="IPR000571">
    <property type="entry name" value="Znf_CCCH"/>
</dbReference>
<feature type="region of interest" description="Disordered" evidence="2">
    <location>
        <begin position="120"/>
        <end position="141"/>
    </location>
</feature>
<feature type="zinc finger region" description="C3H1-type" evidence="1">
    <location>
        <begin position="1"/>
        <end position="24"/>
    </location>
</feature>
<evidence type="ECO:0000313" key="4">
    <source>
        <dbReference type="EMBL" id="TFK45987.1"/>
    </source>
</evidence>
<dbReference type="EMBL" id="ML213534">
    <property type="protein sequence ID" value="TFK45987.1"/>
    <property type="molecule type" value="Genomic_DNA"/>
</dbReference>
<feature type="compositionally biased region" description="Low complexity" evidence="2">
    <location>
        <begin position="295"/>
        <end position="310"/>
    </location>
</feature>
<keyword evidence="5" id="KW-1185">Reference proteome</keyword>
<keyword evidence="1" id="KW-0862">Zinc</keyword>
<dbReference type="STRING" id="5364.A0A5C3MM67"/>
<gene>
    <name evidence="4" type="ORF">OE88DRAFT_1062795</name>
</gene>
<feature type="compositionally biased region" description="Low complexity" evidence="2">
    <location>
        <begin position="275"/>
        <end position="287"/>
    </location>
</feature>
<dbReference type="OrthoDB" id="10658918at2759"/>
<accession>A0A5C3MM67</accession>
<dbReference type="Proteomes" id="UP000305948">
    <property type="component" value="Unassembled WGS sequence"/>
</dbReference>
<evidence type="ECO:0000259" key="3">
    <source>
        <dbReference type="PROSITE" id="PS50103"/>
    </source>
</evidence>
<keyword evidence="1" id="KW-0863">Zinc-finger</keyword>
<feature type="domain" description="C3H1-type" evidence="3">
    <location>
        <begin position="1"/>
        <end position="24"/>
    </location>
</feature>
<evidence type="ECO:0000256" key="2">
    <source>
        <dbReference type="SAM" id="MobiDB-lite"/>
    </source>
</evidence>
<evidence type="ECO:0000313" key="5">
    <source>
        <dbReference type="Proteomes" id="UP000305948"/>
    </source>
</evidence>
<evidence type="ECO:0000256" key="1">
    <source>
        <dbReference type="PROSITE-ProRule" id="PRU00723"/>
    </source>
</evidence>
<dbReference type="PROSITE" id="PS50103">
    <property type="entry name" value="ZF_C3H1"/>
    <property type="match status" value="1"/>
</dbReference>
<keyword evidence="1" id="KW-0479">Metal-binding</keyword>
<feature type="region of interest" description="Disordered" evidence="2">
    <location>
        <begin position="160"/>
        <end position="370"/>
    </location>
</feature>
<protein>
    <recommendedName>
        <fullName evidence="3">C3H1-type domain-containing protein</fullName>
    </recommendedName>
</protein>
<feature type="compositionally biased region" description="Basic and acidic residues" evidence="2">
    <location>
        <begin position="357"/>
        <end position="370"/>
    </location>
</feature>
<dbReference type="GO" id="GO:0008270">
    <property type="term" value="F:zinc ion binding"/>
    <property type="evidence" value="ECO:0007669"/>
    <property type="project" value="UniProtKB-KW"/>
</dbReference>
<reference evidence="4 5" key="1">
    <citation type="journal article" date="2019" name="Nat. Ecol. Evol.">
        <title>Megaphylogeny resolves global patterns of mushroom evolution.</title>
        <authorList>
            <person name="Varga T."/>
            <person name="Krizsan K."/>
            <person name="Foldi C."/>
            <person name="Dima B."/>
            <person name="Sanchez-Garcia M."/>
            <person name="Sanchez-Ramirez S."/>
            <person name="Szollosi G.J."/>
            <person name="Szarkandi J.G."/>
            <person name="Papp V."/>
            <person name="Albert L."/>
            <person name="Andreopoulos W."/>
            <person name="Angelini C."/>
            <person name="Antonin V."/>
            <person name="Barry K.W."/>
            <person name="Bougher N.L."/>
            <person name="Buchanan P."/>
            <person name="Buyck B."/>
            <person name="Bense V."/>
            <person name="Catcheside P."/>
            <person name="Chovatia M."/>
            <person name="Cooper J."/>
            <person name="Damon W."/>
            <person name="Desjardin D."/>
            <person name="Finy P."/>
            <person name="Geml J."/>
            <person name="Haridas S."/>
            <person name="Hughes K."/>
            <person name="Justo A."/>
            <person name="Karasinski D."/>
            <person name="Kautmanova I."/>
            <person name="Kiss B."/>
            <person name="Kocsube S."/>
            <person name="Kotiranta H."/>
            <person name="LaButti K.M."/>
            <person name="Lechner B.E."/>
            <person name="Liimatainen K."/>
            <person name="Lipzen A."/>
            <person name="Lukacs Z."/>
            <person name="Mihaltcheva S."/>
            <person name="Morgado L.N."/>
            <person name="Niskanen T."/>
            <person name="Noordeloos M.E."/>
            <person name="Ohm R.A."/>
            <person name="Ortiz-Santana B."/>
            <person name="Ovrebo C."/>
            <person name="Racz N."/>
            <person name="Riley R."/>
            <person name="Savchenko A."/>
            <person name="Shiryaev A."/>
            <person name="Soop K."/>
            <person name="Spirin V."/>
            <person name="Szebenyi C."/>
            <person name="Tomsovsky M."/>
            <person name="Tulloss R.E."/>
            <person name="Uehling J."/>
            <person name="Grigoriev I.V."/>
            <person name="Vagvolgyi C."/>
            <person name="Papp T."/>
            <person name="Martin F.M."/>
            <person name="Miettinen O."/>
            <person name="Hibbett D.S."/>
            <person name="Nagy L.G."/>
        </authorList>
    </citation>
    <scope>NUCLEOTIDE SEQUENCE [LARGE SCALE GENOMIC DNA]</scope>
    <source>
        <strain evidence="4 5">OMC1185</strain>
    </source>
</reference>
<sequence>MCMELQIKGSCVQGEACKFSHSLIDMGNVQRTVGSPGGYGGEETLFLIQFVGHQEGSPGPWKISLKGIPAMGPGGNLYKLPVASMKAGTDLSLILRALPSLREEAEMTRIAGLAARAASTRTSLDHTQGPPVKVHKAPGTQQPLTAYTDVAASNAVRPAIEQQRRPAPRGPQLSNVPAYSQHHRDAVAAAPRITQSSVRMATPQAQNRFSTPTPASPVQSSAPAVVSSTQVTTQVAPTQTTPLAPPDHVAPAATASNRVGAHSAYPATPSQPTHQPTRPTYSTTQTTNQAAPMHATPRSPFSPARPSAATISTSAGACSTHPVTPAQPAGQPTRSAYGTITYPHDSQAYHPTSPPTYRRDPIDTRHQSVETDYNRRGAQYRLPEGDDGTPSIWCRVLVLCVVGCLCFV</sequence>
<feature type="compositionally biased region" description="Low complexity" evidence="2">
    <location>
        <begin position="210"/>
        <end position="242"/>
    </location>
</feature>
<dbReference type="AlphaFoldDB" id="A0A5C3MM67"/>